<dbReference type="EMBL" id="KZ678377">
    <property type="protein sequence ID" value="PSS02411.1"/>
    <property type="molecule type" value="Genomic_DNA"/>
</dbReference>
<dbReference type="Proteomes" id="UP000241462">
    <property type="component" value="Unassembled WGS sequence"/>
</dbReference>
<dbReference type="AlphaFoldDB" id="A0A2T3AL26"/>
<dbReference type="InParanoid" id="A0A2T3AL26"/>
<evidence type="ECO:0000313" key="4">
    <source>
        <dbReference type="Proteomes" id="UP000241462"/>
    </source>
</evidence>
<reference evidence="3 4" key="1">
    <citation type="journal article" date="2018" name="Mycol. Prog.">
        <title>Coniella lustricola, a new species from submerged detritus.</title>
        <authorList>
            <person name="Raudabaugh D.B."/>
            <person name="Iturriaga T."/>
            <person name="Carver A."/>
            <person name="Mondo S."/>
            <person name="Pangilinan J."/>
            <person name="Lipzen A."/>
            <person name="He G."/>
            <person name="Amirebrahimi M."/>
            <person name="Grigoriev I.V."/>
            <person name="Miller A.N."/>
        </authorList>
    </citation>
    <scope>NUCLEOTIDE SEQUENCE [LARGE SCALE GENOMIC DNA]</scope>
    <source>
        <strain evidence="3 4">B22-T-1</strain>
    </source>
</reference>
<protein>
    <submittedName>
        <fullName evidence="3">Uncharacterized protein</fullName>
    </submittedName>
</protein>
<evidence type="ECO:0000256" key="2">
    <source>
        <dbReference type="SAM" id="Phobius"/>
    </source>
</evidence>
<organism evidence="3 4">
    <name type="scientific">Coniella lustricola</name>
    <dbReference type="NCBI Taxonomy" id="2025994"/>
    <lineage>
        <taxon>Eukaryota</taxon>
        <taxon>Fungi</taxon>
        <taxon>Dikarya</taxon>
        <taxon>Ascomycota</taxon>
        <taxon>Pezizomycotina</taxon>
        <taxon>Sordariomycetes</taxon>
        <taxon>Sordariomycetidae</taxon>
        <taxon>Diaporthales</taxon>
        <taxon>Schizoparmaceae</taxon>
        <taxon>Coniella</taxon>
    </lineage>
</organism>
<keyword evidence="4" id="KW-1185">Reference proteome</keyword>
<keyword evidence="2" id="KW-1133">Transmembrane helix</keyword>
<name>A0A2T3AL26_9PEZI</name>
<accession>A0A2T3AL26</accession>
<proteinExistence type="predicted"/>
<evidence type="ECO:0000256" key="1">
    <source>
        <dbReference type="SAM" id="MobiDB-lite"/>
    </source>
</evidence>
<feature type="transmembrane region" description="Helical" evidence="2">
    <location>
        <begin position="30"/>
        <end position="51"/>
    </location>
</feature>
<evidence type="ECO:0000313" key="3">
    <source>
        <dbReference type="EMBL" id="PSS02411.1"/>
    </source>
</evidence>
<sequence length="260" mass="28828">MLARKRKSVLPAAVSSDDERMKLVKKKINMANSARAVGLWLVIVVMTIAWLKLRCLRAGGLIRSRHVDGVVGFICSFHLAWDSIRTASIESRRRGVTSIDYLSWKTPEPRTYIWNLQPRDLSCIQATLHLLIRLDRYAHQTQQCLPRTAVAPASGAPSSYTAATGLRCPSHTASDRYSELSHPASRPSYPLHTHASRGQHWPHPTRSTGSGRACGCISRRRAVAGCNSSGQLVFVAVAVDQLWTCLKEPNIHGSKSKRGW</sequence>
<feature type="region of interest" description="Disordered" evidence="1">
    <location>
        <begin position="174"/>
        <end position="209"/>
    </location>
</feature>
<keyword evidence="2" id="KW-0472">Membrane</keyword>
<keyword evidence="2" id="KW-0812">Transmembrane</keyword>
<gene>
    <name evidence="3" type="ORF">BD289DRAFT_421896</name>
</gene>